<dbReference type="AlphaFoldDB" id="A0AAW6CY64"/>
<dbReference type="RefSeq" id="WP_272002375.1">
    <property type="nucleotide sequence ID" value="NZ_JAQLXO010000010.1"/>
</dbReference>
<dbReference type="EMBL" id="JAQLXO010000010">
    <property type="protein sequence ID" value="MDB7982544.1"/>
    <property type="molecule type" value="Genomic_DNA"/>
</dbReference>
<protein>
    <recommendedName>
        <fullName evidence="3">Phage protein</fullName>
    </recommendedName>
</protein>
<sequence>MSVKKYKCIELNDETFQILCGTKGIFKYSDVLKMNIIFEQARYHNEEDPFPMEHRVLVTKYDFSPINRKAYVGIAIRLKNKDKIYAYISNEKRIHNSDEFQEDVELAKKIINHIEKKMNQ</sequence>
<evidence type="ECO:0008006" key="3">
    <source>
        <dbReference type="Google" id="ProtNLM"/>
    </source>
</evidence>
<reference evidence="1" key="1">
    <citation type="submission" date="2023-01" db="EMBL/GenBank/DDBJ databases">
        <title>Human gut microbiome strain richness.</title>
        <authorList>
            <person name="Chen-Liaw A."/>
        </authorList>
    </citation>
    <scope>NUCLEOTIDE SEQUENCE</scope>
    <source>
        <strain evidence="1">D8_m1001271B151109d0_201107</strain>
    </source>
</reference>
<evidence type="ECO:0000313" key="2">
    <source>
        <dbReference type="Proteomes" id="UP001212981"/>
    </source>
</evidence>
<evidence type="ECO:0000313" key="1">
    <source>
        <dbReference type="EMBL" id="MDB7982544.1"/>
    </source>
</evidence>
<organism evidence="1 2">
    <name type="scientific">Faecalicoccus pleomorphus</name>
    <dbReference type="NCBI Taxonomy" id="1323"/>
    <lineage>
        <taxon>Bacteria</taxon>
        <taxon>Bacillati</taxon>
        <taxon>Bacillota</taxon>
        <taxon>Erysipelotrichia</taxon>
        <taxon>Erysipelotrichales</taxon>
        <taxon>Erysipelotrichaceae</taxon>
        <taxon>Faecalicoccus</taxon>
    </lineage>
</organism>
<gene>
    <name evidence="1" type="ORF">PND82_06915</name>
</gene>
<accession>A0AAW6CY64</accession>
<name>A0AAW6CY64_9FIRM</name>
<proteinExistence type="predicted"/>
<comment type="caution">
    <text evidence="1">The sequence shown here is derived from an EMBL/GenBank/DDBJ whole genome shotgun (WGS) entry which is preliminary data.</text>
</comment>
<dbReference type="Proteomes" id="UP001212981">
    <property type="component" value="Unassembled WGS sequence"/>
</dbReference>